<comment type="subcellular location">
    <subcellularLocation>
        <location evidence="1">Mitochondrion inner membrane</location>
        <topology evidence="1">Single-pass membrane protein</topology>
    </subcellularLocation>
</comment>
<comment type="caution">
    <text evidence="13">The sequence shown here is derived from an EMBL/GenBank/DDBJ whole genome shotgun (WGS) entry which is preliminary data.</text>
</comment>
<dbReference type="InterPro" id="IPR037730">
    <property type="entry name" value="IMP2"/>
</dbReference>
<evidence type="ECO:0000256" key="5">
    <source>
        <dbReference type="ARBA" id="ARBA00022692"/>
    </source>
</evidence>
<feature type="domain" description="Peptidase S26" evidence="12">
    <location>
        <begin position="7"/>
        <end position="96"/>
    </location>
</feature>
<dbReference type="OrthoDB" id="9996127at2759"/>
<proteinExistence type="inferred from homology"/>
<dbReference type="GO" id="GO:0006465">
    <property type="term" value="P:signal peptide processing"/>
    <property type="evidence" value="ECO:0007669"/>
    <property type="project" value="InterPro"/>
</dbReference>
<organism evidence="13 14">
    <name type="scientific">Chlamydomonas eustigma</name>
    <dbReference type="NCBI Taxonomy" id="1157962"/>
    <lineage>
        <taxon>Eukaryota</taxon>
        <taxon>Viridiplantae</taxon>
        <taxon>Chlorophyta</taxon>
        <taxon>core chlorophytes</taxon>
        <taxon>Chlorophyceae</taxon>
        <taxon>CS clade</taxon>
        <taxon>Chlamydomonadales</taxon>
        <taxon>Chlamydomonadaceae</taxon>
        <taxon>Chlamydomonas</taxon>
    </lineage>
</organism>
<comment type="similarity">
    <text evidence="2">Belongs to the peptidase S26 family. IMP2 subfamily.</text>
</comment>
<dbReference type="Proteomes" id="UP000232323">
    <property type="component" value="Unassembled WGS sequence"/>
</dbReference>
<dbReference type="GO" id="GO:0004252">
    <property type="term" value="F:serine-type endopeptidase activity"/>
    <property type="evidence" value="ECO:0007669"/>
    <property type="project" value="InterPro"/>
</dbReference>
<dbReference type="PRINTS" id="PR00727">
    <property type="entry name" value="LEADERPTASE"/>
</dbReference>
<evidence type="ECO:0000259" key="12">
    <source>
        <dbReference type="Pfam" id="PF10502"/>
    </source>
</evidence>
<evidence type="ECO:0000256" key="7">
    <source>
        <dbReference type="ARBA" id="ARBA00022801"/>
    </source>
</evidence>
<dbReference type="GO" id="GO:0006627">
    <property type="term" value="P:protein processing involved in protein targeting to mitochondrion"/>
    <property type="evidence" value="ECO:0007669"/>
    <property type="project" value="InterPro"/>
</dbReference>
<dbReference type="AlphaFoldDB" id="A0A250WPT7"/>
<evidence type="ECO:0000256" key="11">
    <source>
        <dbReference type="PIRSR" id="PIRSR600223-1"/>
    </source>
</evidence>
<dbReference type="Pfam" id="PF10502">
    <property type="entry name" value="Peptidase_S26"/>
    <property type="match status" value="2"/>
</dbReference>
<dbReference type="GO" id="GO:0042720">
    <property type="term" value="C:mitochondrial inner membrane peptidase complex"/>
    <property type="evidence" value="ECO:0007669"/>
    <property type="project" value="InterPro"/>
</dbReference>
<dbReference type="PANTHER" id="PTHR46041:SF2">
    <property type="entry name" value="MITOCHONDRIAL INNER MEMBRANE PROTEASE SUBUNIT 2"/>
    <property type="match status" value="1"/>
</dbReference>
<feature type="active site" evidence="11">
    <location>
        <position position="36"/>
    </location>
</feature>
<gene>
    <name evidence="13" type="ORF">CEUSTIGMA_g266.t1</name>
</gene>
<evidence type="ECO:0000256" key="10">
    <source>
        <dbReference type="ARBA" id="ARBA00023136"/>
    </source>
</evidence>
<evidence type="ECO:0000313" key="14">
    <source>
        <dbReference type="Proteomes" id="UP000232323"/>
    </source>
</evidence>
<keyword evidence="10" id="KW-0472">Membrane</keyword>
<keyword evidence="9" id="KW-0496">Mitochondrion</keyword>
<dbReference type="InterPro" id="IPR000223">
    <property type="entry name" value="Pept_S26A_signal_pept_1"/>
</dbReference>
<name>A0A250WPT7_9CHLO</name>
<keyword evidence="6" id="KW-0999">Mitochondrion inner membrane</keyword>
<dbReference type="CDD" id="cd06530">
    <property type="entry name" value="S26_SPase_I"/>
    <property type="match status" value="1"/>
</dbReference>
<keyword evidence="8" id="KW-1133">Transmembrane helix</keyword>
<evidence type="ECO:0000313" key="13">
    <source>
        <dbReference type="EMBL" id="GAX72811.1"/>
    </source>
</evidence>
<keyword evidence="5" id="KW-0812">Transmembrane</keyword>
<evidence type="ECO:0000256" key="3">
    <source>
        <dbReference type="ARBA" id="ARBA00013650"/>
    </source>
</evidence>
<keyword evidence="14" id="KW-1185">Reference proteome</keyword>
<reference evidence="13 14" key="1">
    <citation type="submission" date="2017-08" db="EMBL/GenBank/DDBJ databases">
        <title>Acidophilic green algal genome provides insights into adaptation to an acidic environment.</title>
        <authorList>
            <person name="Hirooka S."/>
            <person name="Hirose Y."/>
            <person name="Kanesaki Y."/>
            <person name="Higuchi S."/>
            <person name="Fujiwara T."/>
            <person name="Onuma R."/>
            <person name="Era A."/>
            <person name="Ohbayashi R."/>
            <person name="Uzuka A."/>
            <person name="Nozaki H."/>
            <person name="Yoshikawa H."/>
            <person name="Miyagishima S.Y."/>
        </authorList>
    </citation>
    <scope>NUCLEOTIDE SEQUENCE [LARGE SCALE GENOMIC DNA]</scope>
    <source>
        <strain evidence="13 14">NIES-2499</strain>
    </source>
</reference>
<feature type="domain" description="Peptidase S26" evidence="12">
    <location>
        <begin position="102"/>
        <end position="145"/>
    </location>
</feature>
<keyword evidence="4" id="KW-0645">Protease</keyword>
<dbReference type="InterPro" id="IPR036286">
    <property type="entry name" value="LexA/Signal_pep-like_sf"/>
</dbReference>
<protein>
    <recommendedName>
        <fullName evidence="3">Mitochondrial inner membrane protease subunit 2</fullName>
    </recommendedName>
</protein>
<evidence type="ECO:0000256" key="4">
    <source>
        <dbReference type="ARBA" id="ARBA00022670"/>
    </source>
</evidence>
<sequence length="169" mass="18822">MRAWLVDVSKQVALTLPVAIAFTDLIASVVKVEGPSMQPTFNPDSRKGSDWVLVEKVSHKLMYKYTRGDVIVLWAPDNPRLQIVKRLIALESDLVWDDRKQSAEEIGAGHCWVEGDNSRRSCDSRTSYGPVHLGLLEGRALCVIWPPSRMGWVNGELPPGKVLTTSKGR</sequence>
<evidence type="ECO:0000256" key="1">
    <source>
        <dbReference type="ARBA" id="ARBA00004434"/>
    </source>
</evidence>
<dbReference type="STRING" id="1157962.A0A250WPT7"/>
<dbReference type="FunFam" id="2.10.109.10:FF:000005">
    <property type="entry name" value="Mitochondrial inner membrane protease subunit"/>
    <property type="match status" value="1"/>
</dbReference>
<keyword evidence="7" id="KW-0378">Hydrolase</keyword>
<evidence type="ECO:0000256" key="8">
    <source>
        <dbReference type="ARBA" id="ARBA00022989"/>
    </source>
</evidence>
<accession>A0A250WPT7</accession>
<dbReference type="InterPro" id="IPR019533">
    <property type="entry name" value="Peptidase_S26"/>
</dbReference>
<evidence type="ECO:0000256" key="2">
    <source>
        <dbReference type="ARBA" id="ARBA00007066"/>
    </source>
</evidence>
<dbReference type="SUPFAM" id="SSF51306">
    <property type="entry name" value="LexA/Signal peptidase"/>
    <property type="match status" value="1"/>
</dbReference>
<dbReference type="Gene3D" id="2.10.109.10">
    <property type="entry name" value="Umud Fragment, subunit A"/>
    <property type="match status" value="1"/>
</dbReference>
<evidence type="ECO:0000256" key="9">
    <source>
        <dbReference type="ARBA" id="ARBA00023128"/>
    </source>
</evidence>
<dbReference type="EMBL" id="BEGY01000001">
    <property type="protein sequence ID" value="GAX72811.1"/>
    <property type="molecule type" value="Genomic_DNA"/>
</dbReference>
<evidence type="ECO:0000256" key="6">
    <source>
        <dbReference type="ARBA" id="ARBA00022792"/>
    </source>
</evidence>
<feature type="active site" evidence="11">
    <location>
        <position position="85"/>
    </location>
</feature>
<dbReference type="PANTHER" id="PTHR46041">
    <property type="entry name" value="MITOCHONDRIAL INNER MEMBRANE PROTEASE SUBUNIT 2"/>
    <property type="match status" value="1"/>
</dbReference>